<dbReference type="Pfam" id="PF06299">
    <property type="entry name" value="DUF1045"/>
    <property type="match status" value="1"/>
</dbReference>
<evidence type="ECO:0000313" key="2">
    <source>
        <dbReference type="Proteomes" id="UP000234456"/>
    </source>
</evidence>
<dbReference type="InterPro" id="IPR009389">
    <property type="entry name" value="DUF1045"/>
</dbReference>
<protein>
    <recommendedName>
        <fullName evidence="3">DUF1045 domain-containing protein</fullName>
    </recommendedName>
</protein>
<proteinExistence type="predicted"/>
<reference evidence="1 2" key="1">
    <citation type="submission" date="2017-12" db="EMBL/GenBank/DDBJ databases">
        <title>Draft genome sequence of Ralstonia pickettii 52.</title>
        <authorList>
            <person name="Zheng B."/>
        </authorList>
    </citation>
    <scope>NUCLEOTIDE SEQUENCE [LARGE SCALE GENOMIC DNA]</scope>
    <source>
        <strain evidence="1 2">52</strain>
    </source>
</reference>
<comment type="caution">
    <text evidence="1">The sequence shown here is derived from an EMBL/GenBank/DDBJ whole genome shotgun (WGS) entry which is preliminary data.</text>
</comment>
<sequence length="262" mass="29213">MEQAPAPSPQSIPAAWRYALYLLPPEPWYGLGTRWLGRCARTNTAISADQREAFVREAGIDLATLDRWTEAPRQYGLHATIKPPFRLASDRTVDELDTALRRFALQQHAFTIEPALQTLRGFLAWRLRHGDPARDTLHAFADACVSEFDGFRAPPPPAELARRRRVGLSDAQERHLQRWGYPYVFGTFTFHITLTGRLDAAEQLACYRALEATRVVLPAAMPIDHIALFSQAAPAAPFNVARVYRFDGSTEDFGPAGATPSA</sequence>
<organism evidence="1 2">
    <name type="scientific">Ralstonia pickettii</name>
    <name type="common">Burkholderia pickettii</name>
    <dbReference type="NCBI Taxonomy" id="329"/>
    <lineage>
        <taxon>Bacteria</taxon>
        <taxon>Pseudomonadati</taxon>
        <taxon>Pseudomonadota</taxon>
        <taxon>Betaproteobacteria</taxon>
        <taxon>Burkholderiales</taxon>
        <taxon>Burkholderiaceae</taxon>
        <taxon>Ralstonia</taxon>
    </lineage>
</organism>
<dbReference type="RefSeq" id="WP_102064597.1">
    <property type="nucleotide sequence ID" value="NZ_PKQE01000001.1"/>
</dbReference>
<gene>
    <name evidence="1" type="ORF">C0Q88_05135</name>
</gene>
<name>A0A2N4TWJ8_RALPI</name>
<evidence type="ECO:0008006" key="3">
    <source>
        <dbReference type="Google" id="ProtNLM"/>
    </source>
</evidence>
<dbReference type="OrthoDB" id="5801437at2"/>
<dbReference type="AlphaFoldDB" id="A0A2N4TWJ8"/>
<dbReference type="EMBL" id="PKQE01000001">
    <property type="protein sequence ID" value="PLC44087.1"/>
    <property type="molecule type" value="Genomic_DNA"/>
</dbReference>
<evidence type="ECO:0000313" key="1">
    <source>
        <dbReference type="EMBL" id="PLC44087.1"/>
    </source>
</evidence>
<dbReference type="Proteomes" id="UP000234456">
    <property type="component" value="Unassembled WGS sequence"/>
</dbReference>
<accession>A0A2N4TWJ8</accession>